<dbReference type="SMART" id="SM01130">
    <property type="entry name" value="DHDPS"/>
    <property type="match status" value="1"/>
</dbReference>
<comment type="pathway">
    <text evidence="2 12">Amino-acid biosynthesis; L-lysine biosynthesis via DAP pathway; (S)-tetrahydrodipicolinate from L-aspartate: step 3/4.</text>
</comment>
<dbReference type="InterPro" id="IPR020625">
    <property type="entry name" value="Schiff_base-form_aldolases_AS"/>
</dbReference>
<keyword evidence="9 12" id="KW-0456">Lyase</keyword>
<dbReference type="InterPro" id="IPR002220">
    <property type="entry name" value="DapA-like"/>
</dbReference>
<proteinExistence type="inferred from homology"/>
<dbReference type="HAMAP" id="MF_00418">
    <property type="entry name" value="DapA"/>
    <property type="match status" value="1"/>
</dbReference>
<dbReference type="NCBIfam" id="TIGR00674">
    <property type="entry name" value="dapA"/>
    <property type="match status" value="1"/>
</dbReference>
<dbReference type="CDD" id="cd00950">
    <property type="entry name" value="DHDPS"/>
    <property type="match status" value="1"/>
</dbReference>
<feature type="site" description="Part of a proton relay during catalysis" evidence="12">
    <location>
        <position position="108"/>
    </location>
</feature>
<dbReference type="Pfam" id="PF00701">
    <property type="entry name" value="DHDPS"/>
    <property type="match status" value="1"/>
</dbReference>
<dbReference type="EC" id="4.3.3.7" evidence="4 12"/>
<keyword evidence="10 12" id="KW-0704">Schiff base</keyword>
<dbReference type="Gene3D" id="3.20.20.70">
    <property type="entry name" value="Aldolase class I"/>
    <property type="match status" value="1"/>
</dbReference>
<comment type="caution">
    <text evidence="12">Was originally thought to be a dihydrodipicolinate synthase (DHDPS), catalyzing the condensation of (S)-aspartate-beta-semialdehyde [(S)-ASA] and pyruvate to dihydrodipicolinate (DHDP). However, it was shown in E.coli that the product of the enzymatic reaction is not dihydrodipicolinate but in fact (4S)-4-hydroxy-2,3,4,5-tetrahydro-(2S)-dipicolinic acid (HTPA), and that the consecutive dehydration reaction leading to DHDP is not spontaneous but catalyzed by DapB.</text>
</comment>
<evidence type="ECO:0000256" key="5">
    <source>
        <dbReference type="ARBA" id="ARBA00022490"/>
    </source>
</evidence>
<dbReference type="PANTHER" id="PTHR12128:SF66">
    <property type="entry name" value="4-HYDROXY-2-OXOGLUTARATE ALDOLASE, MITOCHONDRIAL"/>
    <property type="match status" value="1"/>
</dbReference>
<reference evidence="16 17" key="1">
    <citation type="submission" date="2016-10" db="EMBL/GenBank/DDBJ databases">
        <authorList>
            <person name="de Groot N.N."/>
        </authorList>
    </citation>
    <scope>NUCLEOTIDE SEQUENCE [LARGE SCALE GENOMIC DNA]</scope>
    <source>
        <strain evidence="16 17">DSM 44945</strain>
    </source>
</reference>
<dbReference type="GO" id="GO:0005829">
    <property type="term" value="C:cytosol"/>
    <property type="evidence" value="ECO:0007669"/>
    <property type="project" value="TreeGrafter"/>
</dbReference>
<protein>
    <recommendedName>
        <fullName evidence="4 12">4-hydroxy-tetrahydrodipicolinate synthase</fullName>
        <shortName evidence="12">HTPA synthase</shortName>
        <ecNumber evidence="4 12">4.3.3.7</ecNumber>
    </recommendedName>
</protein>
<evidence type="ECO:0000256" key="1">
    <source>
        <dbReference type="ARBA" id="ARBA00003294"/>
    </source>
</evidence>
<dbReference type="EMBL" id="FOOK01000034">
    <property type="protein sequence ID" value="SFG44115.1"/>
    <property type="molecule type" value="Genomic_DNA"/>
</dbReference>
<evidence type="ECO:0000256" key="6">
    <source>
        <dbReference type="ARBA" id="ARBA00022605"/>
    </source>
</evidence>
<gene>
    <name evidence="12" type="primary">dapA</name>
    <name evidence="16" type="ORF">SAMN04488025_13426</name>
</gene>
<dbReference type="SUPFAM" id="SSF51569">
    <property type="entry name" value="Aldolase"/>
    <property type="match status" value="1"/>
</dbReference>
<feature type="site" description="Part of a proton relay during catalysis" evidence="12">
    <location>
        <position position="45"/>
    </location>
</feature>
<evidence type="ECO:0000256" key="14">
    <source>
        <dbReference type="PIRSR" id="PIRSR001365-1"/>
    </source>
</evidence>
<comment type="function">
    <text evidence="1 12">Catalyzes the condensation of (S)-aspartate-beta-semialdehyde [(S)-ASA] and pyruvate to 4-hydroxy-tetrahydrodipicolinate (HTPA).</text>
</comment>
<evidence type="ECO:0000256" key="12">
    <source>
        <dbReference type="HAMAP-Rule" id="MF_00418"/>
    </source>
</evidence>
<dbReference type="GO" id="GO:0008840">
    <property type="term" value="F:4-hydroxy-tetrahydrodipicolinate synthase activity"/>
    <property type="evidence" value="ECO:0007669"/>
    <property type="project" value="UniProtKB-UniRule"/>
</dbReference>
<evidence type="ECO:0000256" key="2">
    <source>
        <dbReference type="ARBA" id="ARBA00005120"/>
    </source>
</evidence>
<name>A0A1I2RTU4_9BACL</name>
<dbReference type="AlphaFoldDB" id="A0A1I2RTU4"/>
<evidence type="ECO:0000256" key="4">
    <source>
        <dbReference type="ARBA" id="ARBA00012086"/>
    </source>
</evidence>
<dbReference type="GO" id="GO:0009089">
    <property type="term" value="P:lysine biosynthetic process via diaminopimelate"/>
    <property type="evidence" value="ECO:0007669"/>
    <property type="project" value="UniProtKB-UniRule"/>
</dbReference>
<keyword evidence="5 12" id="KW-0963">Cytoplasm</keyword>
<dbReference type="PIRSF" id="PIRSF001365">
    <property type="entry name" value="DHDPS"/>
    <property type="match status" value="1"/>
</dbReference>
<dbReference type="InterPro" id="IPR005263">
    <property type="entry name" value="DapA"/>
</dbReference>
<dbReference type="Proteomes" id="UP000198661">
    <property type="component" value="Unassembled WGS sequence"/>
</dbReference>
<keyword evidence="17" id="KW-1185">Reference proteome</keyword>
<dbReference type="PROSITE" id="PS00666">
    <property type="entry name" value="DHDPS_2"/>
    <property type="match status" value="1"/>
</dbReference>
<dbReference type="PANTHER" id="PTHR12128">
    <property type="entry name" value="DIHYDRODIPICOLINATE SYNTHASE"/>
    <property type="match status" value="1"/>
</dbReference>
<accession>A0A1I2RTU4</accession>
<comment type="subunit">
    <text evidence="12">Homotetramer; dimer of dimers.</text>
</comment>
<keyword evidence="6 12" id="KW-0028">Amino-acid biosynthesis</keyword>
<evidence type="ECO:0000256" key="8">
    <source>
        <dbReference type="ARBA" id="ARBA00023154"/>
    </source>
</evidence>
<keyword evidence="8 12" id="KW-0457">Lysine biosynthesis</keyword>
<evidence type="ECO:0000256" key="15">
    <source>
        <dbReference type="PIRSR" id="PIRSR001365-2"/>
    </source>
</evidence>
<dbReference type="STRING" id="201973.SAMN04488025_13426"/>
<evidence type="ECO:0000313" key="17">
    <source>
        <dbReference type="Proteomes" id="UP000198661"/>
    </source>
</evidence>
<feature type="active site" description="Schiff-base intermediate with substrate" evidence="12 14">
    <location>
        <position position="162"/>
    </location>
</feature>
<dbReference type="InterPro" id="IPR013785">
    <property type="entry name" value="Aldolase_TIM"/>
</dbReference>
<feature type="binding site" evidence="12 15">
    <location>
        <position position="46"/>
    </location>
    <ligand>
        <name>pyruvate</name>
        <dbReference type="ChEBI" id="CHEBI:15361"/>
    </ligand>
</feature>
<evidence type="ECO:0000256" key="10">
    <source>
        <dbReference type="ARBA" id="ARBA00023270"/>
    </source>
</evidence>
<comment type="similarity">
    <text evidence="3 12 13">Belongs to the DapA family.</text>
</comment>
<comment type="subcellular location">
    <subcellularLocation>
        <location evidence="12">Cytoplasm</location>
    </subcellularLocation>
</comment>
<feature type="binding site" evidence="12 15">
    <location>
        <position position="204"/>
    </location>
    <ligand>
        <name>pyruvate</name>
        <dbReference type="ChEBI" id="CHEBI:15361"/>
    </ligand>
</feature>
<evidence type="ECO:0000313" key="16">
    <source>
        <dbReference type="EMBL" id="SFG44115.1"/>
    </source>
</evidence>
<evidence type="ECO:0000256" key="9">
    <source>
        <dbReference type="ARBA" id="ARBA00023239"/>
    </source>
</evidence>
<evidence type="ECO:0000256" key="3">
    <source>
        <dbReference type="ARBA" id="ARBA00007592"/>
    </source>
</evidence>
<feature type="active site" description="Proton donor/acceptor" evidence="12 14">
    <location>
        <position position="134"/>
    </location>
</feature>
<evidence type="ECO:0000256" key="11">
    <source>
        <dbReference type="ARBA" id="ARBA00047836"/>
    </source>
</evidence>
<sequence>MQFGRLVTAMITPFTPDGAVDWRRVTELVEHLIRTGTETLVVAGTTGESPTLTHEEKLELFRRVSRQADGRVKVIAGTGSNNTEASIRLTKEAEEAGVDGVMLVGPYYNKPSQEGLFRHFQAIAEATSLPVMLYNVPGRTGMNISVDTMVRLAEMDNVVAIKEASGDLSQVTELASRVPDRVAVYSGDDKLLLPVLAVGGVGVVSVASHLVGSQLREMMDAFFAGDVRRAARIHQEYHPLFEGLFITSNPVPVKYALHVKGLCDPTVRLPLVPPTEEERRRIEDLLRRLNI</sequence>
<dbReference type="UniPathway" id="UPA00034">
    <property type="reaction ID" value="UER00017"/>
</dbReference>
<evidence type="ECO:0000256" key="13">
    <source>
        <dbReference type="PIRNR" id="PIRNR001365"/>
    </source>
</evidence>
<evidence type="ECO:0000256" key="7">
    <source>
        <dbReference type="ARBA" id="ARBA00022915"/>
    </source>
</evidence>
<keyword evidence="7 12" id="KW-0220">Diaminopimelate biosynthesis</keyword>
<comment type="catalytic activity">
    <reaction evidence="11 12">
        <text>L-aspartate 4-semialdehyde + pyruvate = (2S,4S)-4-hydroxy-2,3,4,5-tetrahydrodipicolinate + H2O + H(+)</text>
        <dbReference type="Rhea" id="RHEA:34171"/>
        <dbReference type="ChEBI" id="CHEBI:15361"/>
        <dbReference type="ChEBI" id="CHEBI:15377"/>
        <dbReference type="ChEBI" id="CHEBI:15378"/>
        <dbReference type="ChEBI" id="CHEBI:67139"/>
        <dbReference type="ChEBI" id="CHEBI:537519"/>
        <dbReference type="EC" id="4.3.3.7"/>
    </reaction>
</comment>
<dbReference type="GO" id="GO:0019877">
    <property type="term" value="P:diaminopimelate biosynthetic process"/>
    <property type="evidence" value="ECO:0007669"/>
    <property type="project" value="UniProtKB-UniRule"/>
</dbReference>
<organism evidence="16 17">
    <name type="scientific">Planifilum fulgidum</name>
    <dbReference type="NCBI Taxonomy" id="201973"/>
    <lineage>
        <taxon>Bacteria</taxon>
        <taxon>Bacillati</taxon>
        <taxon>Bacillota</taxon>
        <taxon>Bacilli</taxon>
        <taxon>Bacillales</taxon>
        <taxon>Thermoactinomycetaceae</taxon>
        <taxon>Planifilum</taxon>
    </lineage>
</organism>
<dbReference type="PRINTS" id="PR00146">
    <property type="entry name" value="DHPICSNTHASE"/>
</dbReference>